<evidence type="ECO:0000256" key="5">
    <source>
        <dbReference type="ARBA" id="ARBA00023326"/>
    </source>
</evidence>
<dbReference type="GeneID" id="106068373"/>
<keyword evidence="3" id="KW-0378">Hydrolase</keyword>
<evidence type="ECO:0000256" key="2">
    <source>
        <dbReference type="ARBA" id="ARBA00022737"/>
    </source>
</evidence>
<dbReference type="AlphaFoldDB" id="A0A9W2ZN21"/>
<dbReference type="SUPFAM" id="SSF51445">
    <property type="entry name" value="(Trans)glycosidases"/>
    <property type="match status" value="1"/>
</dbReference>
<name>A0A9W2ZN21_BIOGL</name>
<evidence type="ECO:0000313" key="8">
    <source>
        <dbReference type="Proteomes" id="UP001165740"/>
    </source>
</evidence>
<dbReference type="Pfam" id="PF00331">
    <property type="entry name" value="Glyco_hydro_10"/>
    <property type="match status" value="1"/>
</dbReference>
<dbReference type="GO" id="GO:0000272">
    <property type="term" value="P:polysaccharide catabolic process"/>
    <property type="evidence" value="ECO:0007669"/>
    <property type="project" value="UniProtKB-KW"/>
</dbReference>
<dbReference type="SMART" id="SM00633">
    <property type="entry name" value="Glyco_10"/>
    <property type="match status" value="1"/>
</dbReference>
<dbReference type="Gene3D" id="2.60.120.260">
    <property type="entry name" value="Galactose-binding domain-like"/>
    <property type="match status" value="1"/>
</dbReference>
<keyword evidence="8" id="KW-1185">Reference proteome</keyword>
<dbReference type="PROSITE" id="PS51760">
    <property type="entry name" value="GH10_2"/>
    <property type="match status" value="1"/>
</dbReference>
<evidence type="ECO:0000313" key="9">
    <source>
        <dbReference type="RefSeq" id="XP_055876303.1"/>
    </source>
</evidence>
<dbReference type="SUPFAM" id="SSF49785">
    <property type="entry name" value="Galactose-binding domain-like"/>
    <property type="match status" value="1"/>
</dbReference>
<feature type="chain" id="PRO_5040998790" evidence="6">
    <location>
        <begin position="20"/>
        <end position="573"/>
    </location>
</feature>
<dbReference type="PANTHER" id="PTHR31490:SF1">
    <property type="entry name" value="ENDO-1,4-BETA-XYLANASE 1"/>
    <property type="match status" value="1"/>
</dbReference>
<dbReference type="RefSeq" id="XP_055876303.1">
    <property type="nucleotide sequence ID" value="XM_056020328.1"/>
</dbReference>
<reference evidence="9" key="1">
    <citation type="submission" date="2025-08" db="UniProtKB">
        <authorList>
            <consortium name="RefSeq"/>
        </authorList>
    </citation>
    <scope>IDENTIFICATION</scope>
</reference>
<evidence type="ECO:0000256" key="6">
    <source>
        <dbReference type="SAM" id="SignalP"/>
    </source>
</evidence>
<dbReference type="Proteomes" id="UP001165740">
    <property type="component" value="Chromosome 1"/>
</dbReference>
<dbReference type="OrthoDB" id="1650875at2759"/>
<feature type="domain" description="GH10" evidence="7">
    <location>
        <begin position="211"/>
        <end position="500"/>
    </location>
</feature>
<evidence type="ECO:0000256" key="4">
    <source>
        <dbReference type="ARBA" id="ARBA00023277"/>
    </source>
</evidence>
<dbReference type="InterPro" id="IPR008979">
    <property type="entry name" value="Galactose-bd-like_sf"/>
</dbReference>
<proteinExistence type="inferred from homology"/>
<dbReference type="PRINTS" id="PR00134">
    <property type="entry name" value="GLHYDRLASE10"/>
</dbReference>
<dbReference type="InterPro" id="IPR017853">
    <property type="entry name" value="GH"/>
</dbReference>
<sequence length="573" mass="64718">MSRAFFTLLMASIVAMVAPDMLINPDFENGINGWHSDGFTMSTDNTHVKHGVASVKCSGRTKKDQGPSQFVTLKPGGRYTFNGFIKLANDHGYQDVHVTVELRHSSGPNEYIRVSNHEHMSAADDWVHVGGNFIVPNNHAISQARVYVEGPLPSVDFYFDNAAMSELVVDPNWKTDANSRIEANRKSNIHLNFHVASNFNVNDLKVKIDLTKHLFGFGTLIRSDYMIGSSHQHYKDVLSYMFNWAVVQDYKWKFNNGTLTHPDYTRAVAATEELHRLGLNVRGHCMFWANPEKEPPSVRALSGQDLKHAVDERIRFMTSITKGKLSHWDVYNEDLHFHMYEEHTGDYGYIQHMFRTVHAADPTPLLFLNDYNIVAQGSYTLAYLSQIQKLKAANVGLGGVGIQSHYKDFTEPDLTLVKHRLDVLNIAGLPLWITELDLSSHDENAKADGYENVIRLYFSHPGVHGVLLWGFWDDYMNASRALANGNSITLNKAGQRFVQLTKHEWSTHVNRSLSTGTSFSVRGFQGDYDVVVLYHDKPIKRQTFTLGKGDLTVDVNISGTGQQITVPVQRYPF</sequence>
<feature type="signal peptide" evidence="6">
    <location>
        <begin position="1"/>
        <end position="19"/>
    </location>
</feature>
<dbReference type="Gene3D" id="3.20.20.80">
    <property type="entry name" value="Glycosidases"/>
    <property type="match status" value="1"/>
</dbReference>
<dbReference type="GO" id="GO:0031176">
    <property type="term" value="F:endo-1,4-beta-xylanase activity"/>
    <property type="evidence" value="ECO:0007669"/>
    <property type="project" value="UniProtKB-ARBA"/>
</dbReference>
<dbReference type="InterPro" id="IPR003305">
    <property type="entry name" value="CenC_carb-bd"/>
</dbReference>
<organism evidence="8 9">
    <name type="scientific">Biomphalaria glabrata</name>
    <name type="common">Bloodfluke planorb</name>
    <name type="synonym">Freshwater snail</name>
    <dbReference type="NCBI Taxonomy" id="6526"/>
    <lineage>
        <taxon>Eukaryota</taxon>
        <taxon>Metazoa</taxon>
        <taxon>Spiralia</taxon>
        <taxon>Lophotrochozoa</taxon>
        <taxon>Mollusca</taxon>
        <taxon>Gastropoda</taxon>
        <taxon>Heterobranchia</taxon>
        <taxon>Euthyneura</taxon>
        <taxon>Panpulmonata</taxon>
        <taxon>Hygrophila</taxon>
        <taxon>Lymnaeoidea</taxon>
        <taxon>Planorbidae</taxon>
        <taxon>Biomphalaria</taxon>
    </lineage>
</organism>
<dbReference type="InterPro" id="IPR044846">
    <property type="entry name" value="GH10"/>
</dbReference>
<evidence type="ECO:0000256" key="1">
    <source>
        <dbReference type="ARBA" id="ARBA00007495"/>
    </source>
</evidence>
<evidence type="ECO:0000256" key="3">
    <source>
        <dbReference type="ARBA" id="ARBA00022801"/>
    </source>
</evidence>
<accession>A0A9W2ZN21</accession>
<keyword evidence="5" id="KW-0624">Polysaccharide degradation</keyword>
<dbReference type="OMA" id="GIQSHMH"/>
<keyword evidence="6" id="KW-0732">Signal</keyword>
<dbReference type="Pfam" id="PF02018">
    <property type="entry name" value="CBM_4_9"/>
    <property type="match status" value="1"/>
</dbReference>
<protein>
    <submittedName>
        <fullName evidence="9">Uncharacterized protein LOC106068373</fullName>
    </submittedName>
</protein>
<keyword evidence="2" id="KW-0677">Repeat</keyword>
<keyword evidence="4" id="KW-0119">Carbohydrate metabolism</keyword>
<comment type="similarity">
    <text evidence="1">Belongs to the glycosyl hydrolase 10 (cellulase F) family.</text>
</comment>
<dbReference type="InterPro" id="IPR001000">
    <property type="entry name" value="GH10_dom"/>
</dbReference>
<dbReference type="PANTHER" id="PTHR31490">
    <property type="entry name" value="GLYCOSYL HYDROLASE"/>
    <property type="match status" value="1"/>
</dbReference>
<evidence type="ECO:0000259" key="7">
    <source>
        <dbReference type="PROSITE" id="PS51760"/>
    </source>
</evidence>
<gene>
    <name evidence="9" type="primary">LOC106068373</name>
</gene>